<protein>
    <submittedName>
        <fullName evidence="8">Chromobox 4</fullName>
    </submittedName>
</protein>
<dbReference type="PANTHER" id="PTHR46727:SF1">
    <property type="entry name" value="E3 SUMO-PROTEIN LIGASE CBX4"/>
    <property type="match status" value="1"/>
</dbReference>
<dbReference type="GeneTree" id="ENSGT00940000160081"/>
<feature type="region of interest" description="Disordered" evidence="6">
    <location>
        <begin position="384"/>
        <end position="419"/>
    </location>
</feature>
<feature type="compositionally biased region" description="Basic and acidic residues" evidence="6">
    <location>
        <begin position="232"/>
        <end position="245"/>
    </location>
</feature>
<comment type="subcellular location">
    <subcellularLocation>
        <location evidence="1">Nucleus</location>
    </subcellularLocation>
</comment>
<feature type="compositionally biased region" description="Polar residues" evidence="6">
    <location>
        <begin position="325"/>
        <end position="335"/>
    </location>
</feature>
<dbReference type="PROSITE" id="PS50013">
    <property type="entry name" value="CHROMO_2"/>
    <property type="match status" value="1"/>
</dbReference>
<evidence type="ECO:0000256" key="1">
    <source>
        <dbReference type="ARBA" id="ARBA00004123"/>
    </source>
</evidence>
<dbReference type="GO" id="GO:0016925">
    <property type="term" value="P:protein sumoylation"/>
    <property type="evidence" value="ECO:0007669"/>
    <property type="project" value="TreeGrafter"/>
</dbReference>
<keyword evidence="3" id="KW-0805">Transcription regulation</keyword>
<feature type="region of interest" description="Disordered" evidence="6">
    <location>
        <begin position="322"/>
        <end position="350"/>
    </location>
</feature>
<evidence type="ECO:0000256" key="4">
    <source>
        <dbReference type="ARBA" id="ARBA00023163"/>
    </source>
</evidence>
<keyword evidence="2" id="KW-0678">Repressor</keyword>
<keyword evidence="9" id="KW-1185">Reference proteome</keyword>
<accession>A0A3P8WA89</accession>
<dbReference type="KEGG" id="csem:103384237"/>
<organism evidence="8 9">
    <name type="scientific">Cynoglossus semilaevis</name>
    <name type="common">Tongue sole</name>
    <dbReference type="NCBI Taxonomy" id="244447"/>
    <lineage>
        <taxon>Eukaryota</taxon>
        <taxon>Metazoa</taxon>
        <taxon>Chordata</taxon>
        <taxon>Craniata</taxon>
        <taxon>Vertebrata</taxon>
        <taxon>Euteleostomi</taxon>
        <taxon>Actinopterygii</taxon>
        <taxon>Neopterygii</taxon>
        <taxon>Teleostei</taxon>
        <taxon>Neoteleostei</taxon>
        <taxon>Acanthomorphata</taxon>
        <taxon>Carangaria</taxon>
        <taxon>Pleuronectiformes</taxon>
        <taxon>Pleuronectoidei</taxon>
        <taxon>Cynoglossidae</taxon>
        <taxon>Cynoglossinae</taxon>
        <taxon>Cynoglossus</taxon>
    </lineage>
</organism>
<evidence type="ECO:0000313" key="9">
    <source>
        <dbReference type="Proteomes" id="UP000265120"/>
    </source>
</evidence>
<feature type="compositionally biased region" description="Basic and acidic residues" evidence="6">
    <location>
        <begin position="537"/>
        <end position="546"/>
    </location>
</feature>
<reference evidence="8 9" key="1">
    <citation type="journal article" date="2014" name="Nat. Genet.">
        <title>Whole-genome sequence of a flatfish provides insights into ZW sex chromosome evolution and adaptation to a benthic lifestyle.</title>
        <authorList>
            <person name="Chen S."/>
            <person name="Zhang G."/>
            <person name="Shao C."/>
            <person name="Huang Q."/>
            <person name="Liu G."/>
            <person name="Zhang P."/>
            <person name="Song W."/>
            <person name="An N."/>
            <person name="Chalopin D."/>
            <person name="Volff J.N."/>
            <person name="Hong Y."/>
            <person name="Li Q."/>
            <person name="Sha Z."/>
            <person name="Zhou H."/>
            <person name="Xie M."/>
            <person name="Yu Q."/>
            <person name="Liu Y."/>
            <person name="Xiang H."/>
            <person name="Wang N."/>
            <person name="Wu K."/>
            <person name="Yang C."/>
            <person name="Zhou Q."/>
            <person name="Liao X."/>
            <person name="Yang L."/>
            <person name="Hu Q."/>
            <person name="Zhang J."/>
            <person name="Meng L."/>
            <person name="Jin L."/>
            <person name="Tian Y."/>
            <person name="Lian J."/>
            <person name="Yang J."/>
            <person name="Miao G."/>
            <person name="Liu S."/>
            <person name="Liang Z."/>
            <person name="Yan F."/>
            <person name="Li Y."/>
            <person name="Sun B."/>
            <person name="Zhang H."/>
            <person name="Zhang J."/>
            <person name="Zhu Y."/>
            <person name="Du M."/>
            <person name="Zhao Y."/>
            <person name="Schartl M."/>
            <person name="Tang Q."/>
            <person name="Wang J."/>
        </authorList>
    </citation>
    <scope>NUCLEOTIDE SEQUENCE</scope>
</reference>
<evidence type="ECO:0000313" key="8">
    <source>
        <dbReference type="Ensembl" id="ENSCSEP00000023387.1"/>
    </source>
</evidence>
<dbReference type="InterPro" id="IPR016197">
    <property type="entry name" value="Chromo-like_dom_sf"/>
</dbReference>
<dbReference type="InterPro" id="IPR000953">
    <property type="entry name" value="Chromo/chromo_shadow_dom"/>
</dbReference>
<keyword evidence="5" id="KW-0539">Nucleus</keyword>
<dbReference type="Proteomes" id="UP000265120">
    <property type="component" value="Chromosome 9"/>
</dbReference>
<dbReference type="SMART" id="SM00298">
    <property type="entry name" value="CHROMO"/>
    <property type="match status" value="1"/>
</dbReference>
<reference evidence="8" key="3">
    <citation type="submission" date="2025-09" db="UniProtKB">
        <authorList>
            <consortium name="Ensembl"/>
        </authorList>
    </citation>
    <scope>IDENTIFICATION</scope>
</reference>
<dbReference type="FunFam" id="2.40.50.40:FF:000006">
    <property type="entry name" value="Chromobox protein homolog 7"/>
    <property type="match status" value="1"/>
</dbReference>
<feature type="region of interest" description="Disordered" evidence="6">
    <location>
        <begin position="228"/>
        <end position="254"/>
    </location>
</feature>
<dbReference type="Ensembl" id="ENSCSET00000023695.1">
    <property type="protein sequence ID" value="ENSCSEP00000023387.1"/>
    <property type="gene ID" value="ENSCSEG00000014919.1"/>
</dbReference>
<dbReference type="InParanoid" id="A0A3P8WA89"/>
<keyword evidence="4" id="KW-0804">Transcription</keyword>
<proteinExistence type="predicted"/>
<dbReference type="InterPro" id="IPR017984">
    <property type="entry name" value="Chromo_dom_subgr"/>
</dbReference>
<feature type="region of interest" description="Disordered" evidence="6">
    <location>
        <begin position="502"/>
        <end position="546"/>
    </location>
</feature>
<dbReference type="RefSeq" id="XP_008315897.1">
    <property type="nucleotide sequence ID" value="XM_008317675.2"/>
</dbReference>
<dbReference type="Pfam" id="PF00385">
    <property type="entry name" value="Chromo"/>
    <property type="match status" value="1"/>
</dbReference>
<dbReference type="GO" id="GO:0035102">
    <property type="term" value="C:PRC1 complex"/>
    <property type="evidence" value="ECO:0007669"/>
    <property type="project" value="TreeGrafter"/>
</dbReference>
<evidence type="ECO:0000259" key="7">
    <source>
        <dbReference type="PROSITE" id="PS50013"/>
    </source>
</evidence>
<feature type="compositionally biased region" description="Low complexity" evidence="6">
    <location>
        <begin position="434"/>
        <end position="445"/>
    </location>
</feature>
<dbReference type="PROSITE" id="PS00598">
    <property type="entry name" value="CHROMO_1"/>
    <property type="match status" value="1"/>
</dbReference>
<dbReference type="GeneID" id="103384237"/>
<name>A0A3P8WA89_CYNSE</name>
<dbReference type="PANTHER" id="PTHR46727">
    <property type="entry name" value="E3 SUMO-PROTEIN LIGASE CBX4"/>
    <property type="match status" value="1"/>
</dbReference>
<evidence type="ECO:0000256" key="2">
    <source>
        <dbReference type="ARBA" id="ARBA00022491"/>
    </source>
</evidence>
<feature type="region of interest" description="Disordered" evidence="6">
    <location>
        <begin position="433"/>
        <end position="452"/>
    </location>
</feature>
<evidence type="ECO:0000256" key="5">
    <source>
        <dbReference type="ARBA" id="ARBA00023242"/>
    </source>
</evidence>
<feature type="region of interest" description="Disordered" evidence="6">
    <location>
        <begin position="285"/>
        <end position="305"/>
    </location>
</feature>
<dbReference type="GO" id="GO:0000122">
    <property type="term" value="P:negative regulation of transcription by RNA polymerase II"/>
    <property type="evidence" value="ECO:0007669"/>
    <property type="project" value="TreeGrafter"/>
</dbReference>
<dbReference type="PRINTS" id="PR00504">
    <property type="entry name" value="CHROMODOMAIN"/>
</dbReference>
<dbReference type="InterPro" id="IPR033773">
    <property type="entry name" value="CBX7_C"/>
</dbReference>
<dbReference type="CDD" id="cd18627">
    <property type="entry name" value="CD_polycomb_like"/>
    <property type="match status" value="1"/>
</dbReference>
<evidence type="ECO:0000256" key="3">
    <source>
        <dbReference type="ARBA" id="ARBA00023015"/>
    </source>
</evidence>
<feature type="compositionally biased region" description="Polar residues" evidence="6">
    <location>
        <begin position="507"/>
        <end position="520"/>
    </location>
</feature>
<feature type="domain" description="Chromo" evidence="7">
    <location>
        <begin position="11"/>
        <end position="69"/>
    </location>
</feature>
<dbReference type="SUPFAM" id="SSF54160">
    <property type="entry name" value="Chromo domain-like"/>
    <property type="match status" value="1"/>
</dbReference>
<dbReference type="GO" id="GO:0061665">
    <property type="term" value="F:SUMO ligase activity"/>
    <property type="evidence" value="ECO:0007669"/>
    <property type="project" value="TreeGrafter"/>
</dbReference>
<dbReference type="OMA" id="CGYADQE"/>
<dbReference type="AlphaFoldDB" id="A0A3P8WA89"/>
<evidence type="ECO:0000256" key="6">
    <source>
        <dbReference type="SAM" id="MobiDB-lite"/>
    </source>
</evidence>
<dbReference type="GO" id="GO:0032183">
    <property type="term" value="F:SUMO binding"/>
    <property type="evidence" value="ECO:0007669"/>
    <property type="project" value="TreeGrafter"/>
</dbReference>
<dbReference type="Gene3D" id="2.40.50.40">
    <property type="match status" value="1"/>
</dbReference>
<dbReference type="InterPro" id="IPR043531">
    <property type="entry name" value="CBX4"/>
</dbReference>
<sequence>MEVAAAGEHVFAVESIEKKRSRKGRVEYLVKWRGWSPKYNTWEPEENILDPRLLDAFQLRERQEQMMGYRKRGPKPKHLLVQVPSFARRSSILNDLHEASLDEEDEKCDSTSPVHVLRPQGTQYQLNSTNHHKYQSLCREKEMEPPTNGKKFFYQLNSKKHHHYQPDVKDFKVHEPTFVKPPEVKVPDLANKGYSLPPVLQQKWIRDKDSGCLTKIKDITMELKKLPANLNGHRESQSTGLKEDSLPQSNGVSSSKLKIVKNKNKNGRIVIVMSKYMENGMQSAKIKNGDSEPTGNPESGAENHSEKMRLVQKLGLTNGFVKNSGDGSTVSTSGFNGDAPQEREQSTKMQPTVTEQAKHVGVRVQGQLPADQLLQLTTKSNLPSLPVDRGVPSALDKRETQGGCQRLKRPLHDTGTEDCGTTKRFLSSRSFLDASAAPSPTQSTSVDQNGQRSLEGLQVCGYTDQEEPMDLSMVKSRANSEACTSAQPQAQTTVETLVCSQDEKHTQTQTDSQRETQTPTETRDTSEELDVDSLSEPNKEKRKEETFPSFQSFLGNIVITDITTNCLTVTFKEYVTV</sequence>
<dbReference type="OrthoDB" id="1918685at2759"/>
<dbReference type="InterPro" id="IPR023780">
    <property type="entry name" value="Chromo_domain"/>
</dbReference>
<dbReference type="Pfam" id="PF17218">
    <property type="entry name" value="CBX7_C"/>
    <property type="match status" value="1"/>
</dbReference>
<dbReference type="STRING" id="244447.ENSCSEP00000023387"/>
<dbReference type="InterPro" id="IPR023779">
    <property type="entry name" value="Chromodomain_CS"/>
</dbReference>
<reference evidence="8" key="2">
    <citation type="submission" date="2025-08" db="UniProtKB">
        <authorList>
            <consortium name="Ensembl"/>
        </authorList>
    </citation>
    <scope>IDENTIFICATION</scope>
</reference>